<dbReference type="Pfam" id="PF11817">
    <property type="entry name" value="Foie-gras_1"/>
    <property type="match status" value="1"/>
</dbReference>
<organism evidence="3 4">
    <name type="scientific">Cladophialophora carrionii</name>
    <dbReference type="NCBI Taxonomy" id="86049"/>
    <lineage>
        <taxon>Eukaryota</taxon>
        <taxon>Fungi</taxon>
        <taxon>Dikarya</taxon>
        <taxon>Ascomycota</taxon>
        <taxon>Pezizomycotina</taxon>
        <taxon>Eurotiomycetes</taxon>
        <taxon>Chaetothyriomycetidae</taxon>
        <taxon>Chaetothyriales</taxon>
        <taxon>Herpotrichiellaceae</taxon>
        <taxon>Cladophialophora</taxon>
    </lineage>
</organism>
<dbReference type="VEuPathDB" id="FungiDB:CLCR_07911"/>
<dbReference type="STRING" id="86049.A0A1C1CU40"/>
<dbReference type="PANTHER" id="PTHR14374:SF0">
    <property type="entry name" value="TRAFFICKING PROTEIN PARTICLE COMPLEX SUBUNIT 11"/>
    <property type="match status" value="1"/>
</dbReference>
<dbReference type="EMBL" id="LGRB01000009">
    <property type="protein sequence ID" value="OCT51994.1"/>
    <property type="molecule type" value="Genomic_DNA"/>
</dbReference>
<evidence type="ECO:0000259" key="2">
    <source>
        <dbReference type="Pfam" id="PF11817"/>
    </source>
</evidence>
<dbReference type="InterPro" id="IPR012880">
    <property type="entry name" value="Gryzun"/>
</dbReference>
<dbReference type="eggNOG" id="KOG4386">
    <property type="taxonomic scope" value="Eukaryota"/>
</dbReference>
<dbReference type="Proteomes" id="UP000094526">
    <property type="component" value="Unassembled WGS sequence"/>
</dbReference>
<accession>A0A1C1CU40</accession>
<dbReference type="VEuPathDB" id="FungiDB:G647_06136"/>
<protein>
    <submittedName>
        <fullName evidence="3">Uncharacterized protein</fullName>
    </submittedName>
</protein>
<dbReference type="AlphaFoldDB" id="A0A1C1CU40"/>
<proteinExistence type="predicted"/>
<evidence type="ECO:0000259" key="1">
    <source>
        <dbReference type="Pfam" id="PF07919"/>
    </source>
</evidence>
<feature type="domain" description="Gryzun putative trafficking through Golgi" evidence="1">
    <location>
        <begin position="653"/>
        <end position="1261"/>
    </location>
</feature>
<dbReference type="InterPro" id="IPR021773">
    <property type="entry name" value="TPC11"/>
</dbReference>
<name>A0A1C1CU40_9EURO</name>
<keyword evidence="4" id="KW-1185">Reference proteome</keyword>
<evidence type="ECO:0000313" key="4">
    <source>
        <dbReference type="Proteomes" id="UP000094526"/>
    </source>
</evidence>
<dbReference type="Pfam" id="PF07919">
    <property type="entry name" value="Gryzun"/>
    <property type="match status" value="1"/>
</dbReference>
<sequence length="1261" mass="138824">MDRFPQDYVGHNLPLLLLSGLNSRSPHEPDASGNTHEFLHEGGFRIKVDAPVVGGSLAEQVLQSFCDQDASEVPWHSQAFALRNAKVFKIATVGRVFTLPPRKAPPPPHSPRLSAVNANGSPPAPWLLHSPLSPLTPSSPLYPDGIVSPLWITKHQTRLPCAFLSFFSLGSDPNTSSLQDNRLKSEINNVRNVLSSTNYKTRHVVVLLGDGNISIPDLEDRLATIRRATALDSKSLYFLAHNSSPAQVVAFVNNVLSALHPLCIEYYRDLSKHARRKRNRSAIPQPTVQPGTSNILSLQGWNVRYEFKLGVFAEFRQEMDAACRNYETAYDSLFAPEIIDGIAAWSPRFDEARLLADVIALRTIRCLLWTDQGATAVRSWITHRDRTADLVNRRGKGTANYGWEAWQSAWAKTMADLLSRSEYPLLNLKLPNTPGLLPIYVSAERSLPMGERLTPWEQLHHQGYWLDSAKNSILARRKWALQIPEEDRQPPGRSPASIVASKAQLYDTYLALEPYREVPGDGSPGHDYAQEIATTLADAITCFRHRGQLRKIDTLKLQIAFQQIETQSWAAATSTLQELWFSQHWRQAGWWKLLQGLGWALLDTLARVENGELLVRLLWELTNEVFERKPNTNYDLRQALASYSLGNGSLSIAVDVDEALSPLTATFAFSTHDVFVGESLECQLAIQSRAQIDLPAIRLSEVKVVFDGSLKPIYLTAKDGEDAEVHNGASTTHFVDVNLHETPSTSSSGTKRSSTTAIAPQAGNANLSIRSSHTKIFRMRVTPREPGDVSVASITLILNDQKFTLAATCFDFSHTVAQWWETKEGMPVPRTLGRESNAFNTIHIQPKPPKLKLEAPGLRRSYYTNESITIDFDITNEEADDVLVVLEARLISPIEGATQVDWAGKGTDTASATRSALGIMTLPAREMGTILSSDKASAAIRITGTTIAVDHELELTATYRLVSEQETTLAKMITVDVGVIRPFEANYDFAPRLDTDPWPNFFEAPQPSTETATPLGLRHLYSVAASLYSFAAEGLVIEAILLTATKIVGGAVCSSGTGIIRSKAESGAAAAAAAAEQTGKEIISTVIMPDQTEIFDFDLTLQKLVLGDRHTVAVDLELEIAWRRNDSDEVNTTVLEAARLVAPMAEPRVILTASPPGLGVPGAGVYTLSFTIENSSMHFLTFNASMEANEDFAFSGPKACAINLVPLSKQTLTYRILPNKRDEWIGVRLNVVDAYFGQTLKVLPGGKDVKVDKQGNLLVKV</sequence>
<dbReference type="PANTHER" id="PTHR14374">
    <property type="entry name" value="FOIE GRAS"/>
    <property type="match status" value="1"/>
</dbReference>
<dbReference type="OrthoDB" id="6278596at2759"/>
<comment type="caution">
    <text evidence="3">The sequence shown here is derived from an EMBL/GenBank/DDBJ whole genome shotgun (WGS) entry which is preliminary data.</text>
</comment>
<gene>
    <name evidence="3" type="ORF">CLCR_07911</name>
</gene>
<evidence type="ECO:0000313" key="3">
    <source>
        <dbReference type="EMBL" id="OCT51994.1"/>
    </source>
</evidence>
<reference evidence="3" key="1">
    <citation type="submission" date="2015-07" db="EMBL/GenBank/DDBJ databases">
        <authorList>
            <person name="Noorani M."/>
        </authorList>
    </citation>
    <scope>NUCLEOTIDE SEQUENCE [LARGE SCALE GENOMIC DNA]</scope>
    <source>
        <strain evidence="3">KSF</strain>
    </source>
</reference>
<feature type="domain" description="Trafficking protein particle complex subunit 11" evidence="2">
    <location>
        <begin position="348"/>
        <end position="623"/>
    </location>
</feature>